<dbReference type="PANTHER" id="PTHR34203">
    <property type="entry name" value="METHYLTRANSFERASE, FKBM FAMILY PROTEIN"/>
    <property type="match status" value="1"/>
</dbReference>
<proteinExistence type="predicted"/>
<dbReference type="Pfam" id="PF05050">
    <property type="entry name" value="Methyltransf_21"/>
    <property type="match status" value="1"/>
</dbReference>
<dbReference type="InterPro" id="IPR029063">
    <property type="entry name" value="SAM-dependent_MTases_sf"/>
</dbReference>
<dbReference type="Gene3D" id="3.40.50.150">
    <property type="entry name" value="Vaccinia Virus protein VP39"/>
    <property type="match status" value="1"/>
</dbReference>
<reference evidence="2" key="1">
    <citation type="journal article" date="2020" name="Nature">
        <title>Giant virus diversity and host interactions through global metagenomics.</title>
        <authorList>
            <person name="Schulz F."/>
            <person name="Roux S."/>
            <person name="Paez-Espino D."/>
            <person name="Jungbluth S."/>
            <person name="Walsh D.A."/>
            <person name="Denef V.J."/>
            <person name="McMahon K.D."/>
            <person name="Konstantinidis K.T."/>
            <person name="Eloe-Fadrosh E.A."/>
            <person name="Kyrpides N.C."/>
            <person name="Woyke T."/>
        </authorList>
    </citation>
    <scope>NUCLEOTIDE SEQUENCE</scope>
    <source>
        <strain evidence="2">GVMAG-M-3300023184-178</strain>
    </source>
</reference>
<accession>A0A6C0HW44</accession>
<dbReference type="AlphaFoldDB" id="A0A6C0HW44"/>
<feature type="domain" description="Methyltransferase FkbM" evidence="1">
    <location>
        <begin position="86"/>
        <end position="224"/>
    </location>
</feature>
<protein>
    <recommendedName>
        <fullName evidence="1">Methyltransferase FkbM domain-containing protein</fullName>
    </recommendedName>
</protein>
<dbReference type="SUPFAM" id="SSF53335">
    <property type="entry name" value="S-adenosyl-L-methionine-dependent methyltransferases"/>
    <property type="match status" value="1"/>
</dbReference>
<dbReference type="EMBL" id="MN740029">
    <property type="protein sequence ID" value="QHT84951.1"/>
    <property type="molecule type" value="Genomic_DNA"/>
</dbReference>
<dbReference type="NCBIfam" id="TIGR01444">
    <property type="entry name" value="fkbM_fam"/>
    <property type="match status" value="1"/>
</dbReference>
<name>A0A6C0HW44_9ZZZZ</name>
<dbReference type="PANTHER" id="PTHR34203:SF15">
    <property type="entry name" value="SLL1173 PROTEIN"/>
    <property type="match status" value="1"/>
</dbReference>
<evidence type="ECO:0000313" key="2">
    <source>
        <dbReference type="EMBL" id="QHT84951.1"/>
    </source>
</evidence>
<sequence length="239" mass="26938">MKNVDEIMVNNNLQNNLQNIVLHKDIYWPIKDSGGNVSADFAPTGSTCYKLMNDFPDVPNKISNFVKNKDVVLQAGGNVGFYVKKYAELFNRVYTFEPEPLSFFCLNLNVTNPNVTKIQACLGNTHECVNLYNACDTSLGHGGSHVTGPGTTPTLMIDDLNLQICDLIHLDIEGYEEKALLGGIETIKRCKPVIALEYYEPWCDRYGTNLNNIENLLFSLEYKYVTEVQGDRVYTPNDY</sequence>
<organism evidence="2">
    <name type="scientific">viral metagenome</name>
    <dbReference type="NCBI Taxonomy" id="1070528"/>
    <lineage>
        <taxon>unclassified sequences</taxon>
        <taxon>metagenomes</taxon>
        <taxon>organismal metagenomes</taxon>
    </lineage>
</organism>
<evidence type="ECO:0000259" key="1">
    <source>
        <dbReference type="Pfam" id="PF05050"/>
    </source>
</evidence>
<dbReference type="InterPro" id="IPR006342">
    <property type="entry name" value="FkbM_mtfrase"/>
</dbReference>
<dbReference type="InterPro" id="IPR052514">
    <property type="entry name" value="SAM-dependent_MTase"/>
</dbReference>